<dbReference type="PROSITE" id="PS00211">
    <property type="entry name" value="ABC_TRANSPORTER_1"/>
    <property type="match status" value="1"/>
</dbReference>
<dbReference type="InterPro" id="IPR003593">
    <property type="entry name" value="AAA+_ATPase"/>
</dbReference>
<dbReference type="InterPro" id="IPR027417">
    <property type="entry name" value="P-loop_NTPase"/>
</dbReference>
<dbReference type="SUPFAM" id="SSF90123">
    <property type="entry name" value="ABC transporter transmembrane region"/>
    <property type="match status" value="1"/>
</dbReference>
<reference evidence="9 10" key="1">
    <citation type="submission" date="2019-02" db="EMBL/GenBank/DDBJ databases">
        <title>Kribbella capetownensis sp. nov. and Kribbella speibonae sp. nov., isolated from soil.</title>
        <authorList>
            <person name="Curtis S.M."/>
            <person name="Norton I."/>
            <person name="Everest G.J."/>
            <person name="Meyers P.R."/>
        </authorList>
    </citation>
    <scope>NUCLEOTIDE SEQUENCE [LARGE SCALE GENOMIC DNA]</scope>
    <source>
        <strain evidence="9 10">YM53</strain>
    </source>
</reference>
<evidence type="ECO:0000313" key="10">
    <source>
        <dbReference type="Proteomes" id="UP000293342"/>
    </source>
</evidence>
<comment type="caution">
    <text evidence="9">The sequence shown here is derived from an EMBL/GenBank/DDBJ whole genome shotgun (WGS) entry which is preliminary data.</text>
</comment>
<dbReference type="EMBL" id="SJKD01000004">
    <property type="protein sequence ID" value="TCC48866.1"/>
    <property type="molecule type" value="Genomic_DNA"/>
</dbReference>
<dbReference type="GO" id="GO:0005524">
    <property type="term" value="F:ATP binding"/>
    <property type="evidence" value="ECO:0007669"/>
    <property type="project" value="UniProtKB-KW"/>
</dbReference>
<gene>
    <name evidence="9" type="ORF">E0H75_20060</name>
</gene>
<proteinExistence type="predicted"/>
<dbReference type="SUPFAM" id="SSF52540">
    <property type="entry name" value="P-loop containing nucleoside triphosphate hydrolases"/>
    <property type="match status" value="1"/>
</dbReference>
<feature type="domain" description="ABC transporter" evidence="8">
    <location>
        <begin position="357"/>
        <end position="600"/>
    </location>
</feature>
<feature type="transmembrane region" description="Helical" evidence="7">
    <location>
        <begin position="264"/>
        <end position="286"/>
    </location>
</feature>
<dbReference type="InterPro" id="IPR017871">
    <property type="entry name" value="ABC_transporter-like_CS"/>
</dbReference>
<keyword evidence="4 9" id="KW-0067">ATP-binding</keyword>
<keyword evidence="10" id="KW-1185">Reference proteome</keyword>
<dbReference type="Proteomes" id="UP000293342">
    <property type="component" value="Unassembled WGS sequence"/>
</dbReference>
<name>A0A4R0JUK5_9ACTN</name>
<dbReference type="GO" id="GO:0015421">
    <property type="term" value="F:ABC-type oligopeptide transporter activity"/>
    <property type="evidence" value="ECO:0007669"/>
    <property type="project" value="TreeGrafter"/>
</dbReference>
<feature type="transmembrane region" description="Helical" evidence="7">
    <location>
        <begin position="162"/>
        <end position="188"/>
    </location>
</feature>
<dbReference type="Gene3D" id="3.40.50.300">
    <property type="entry name" value="P-loop containing nucleotide triphosphate hydrolases"/>
    <property type="match status" value="1"/>
</dbReference>
<accession>A0A4R0JUK5</accession>
<evidence type="ECO:0000256" key="3">
    <source>
        <dbReference type="ARBA" id="ARBA00022741"/>
    </source>
</evidence>
<keyword evidence="2 7" id="KW-0812">Transmembrane</keyword>
<dbReference type="SMART" id="SM00382">
    <property type="entry name" value="AAA"/>
    <property type="match status" value="1"/>
</dbReference>
<evidence type="ECO:0000313" key="9">
    <source>
        <dbReference type="EMBL" id="TCC48866.1"/>
    </source>
</evidence>
<dbReference type="PANTHER" id="PTHR43394">
    <property type="entry name" value="ATP-DEPENDENT PERMEASE MDL1, MITOCHONDRIAL"/>
    <property type="match status" value="1"/>
</dbReference>
<evidence type="ECO:0000256" key="6">
    <source>
        <dbReference type="ARBA" id="ARBA00023136"/>
    </source>
</evidence>
<dbReference type="Gene3D" id="1.20.1560.10">
    <property type="entry name" value="ABC transporter type 1, transmembrane domain"/>
    <property type="match status" value="1"/>
</dbReference>
<evidence type="ECO:0000256" key="4">
    <source>
        <dbReference type="ARBA" id="ARBA00022840"/>
    </source>
</evidence>
<dbReference type="PROSITE" id="PS50893">
    <property type="entry name" value="ABC_TRANSPORTER_2"/>
    <property type="match status" value="1"/>
</dbReference>
<dbReference type="InterPro" id="IPR003439">
    <property type="entry name" value="ABC_transporter-like_ATP-bd"/>
</dbReference>
<keyword evidence="6 7" id="KW-0472">Membrane</keyword>
<feature type="transmembrane region" description="Helical" evidence="7">
    <location>
        <begin position="72"/>
        <end position="92"/>
    </location>
</feature>
<dbReference type="InterPro" id="IPR036640">
    <property type="entry name" value="ABC1_TM_sf"/>
</dbReference>
<keyword evidence="5 7" id="KW-1133">Transmembrane helix</keyword>
<evidence type="ECO:0000256" key="1">
    <source>
        <dbReference type="ARBA" id="ARBA00004651"/>
    </source>
</evidence>
<dbReference type="Pfam" id="PF00005">
    <property type="entry name" value="ABC_tran"/>
    <property type="match status" value="1"/>
</dbReference>
<feature type="transmembrane region" description="Helical" evidence="7">
    <location>
        <begin position="32"/>
        <end position="60"/>
    </location>
</feature>
<dbReference type="InterPro" id="IPR039421">
    <property type="entry name" value="Type_1_exporter"/>
</dbReference>
<dbReference type="PANTHER" id="PTHR43394:SF1">
    <property type="entry name" value="ATP-BINDING CASSETTE SUB-FAMILY B MEMBER 10, MITOCHONDRIAL"/>
    <property type="match status" value="1"/>
</dbReference>
<dbReference type="GO" id="GO:0016887">
    <property type="term" value="F:ATP hydrolysis activity"/>
    <property type="evidence" value="ECO:0007669"/>
    <property type="project" value="InterPro"/>
</dbReference>
<evidence type="ECO:0000256" key="7">
    <source>
        <dbReference type="SAM" id="Phobius"/>
    </source>
</evidence>
<dbReference type="GO" id="GO:0005886">
    <property type="term" value="C:plasma membrane"/>
    <property type="evidence" value="ECO:0007669"/>
    <property type="project" value="UniProtKB-SubCell"/>
</dbReference>
<sequence>MFLSVVPVTVGQVLTLLRYALRVAPWSTALTMSLAVLGSLLGMAVVLLTGRVVGAVPGVIDDAPGAMSMTEFSWLLGGLLVVFVLESLTPAIHQVATLIMDAALTRAIGTGITEPLLRPRRIAHLEDTEVLDVQERAKGKGGFHLAQGLGNLPWLFASRVTLIGSAVIVGVMFSWPVAAMLVAVTFLLEWYGGRLIEREIDVWWGNTEEQRRANYLFDLGMRDAPKELRVFGLHNWLVQRYVREWTAGFRPVWERRRRNVKWSILTGGLHLAANGLAILLAGRAALNGDLPLTEVATTIPAILAIGVSSNGYGVVQVRRGLSAYRAMKGLPGTIAERHPEPRAATKHRVETMPAREVRFENVSFRYPGSDVDVLRDLNLTIRSHEALALVGVNGAGKSTLVKLLGGAYRPTTGRILVDGVDLADIDLTAWQRRIAAIVQDFLRFPLSVTDNVTFGAVERVDDEVGLAKVARESGIDNVVRRLPDGWDTVLDKTFDGGVDLSGGEWQRIALARALFAVHAGAGVLVLDEPAAALDVRAEAELVERYLELTSGVASLIISHRFSVVRNADRICVLADGHIVEDGTHDQLLDKAGTYAAMFRLQAERYVTSSDKAGSEVLDA</sequence>
<feature type="transmembrane region" description="Helical" evidence="7">
    <location>
        <begin position="298"/>
        <end position="315"/>
    </location>
</feature>
<keyword evidence="3" id="KW-0547">Nucleotide-binding</keyword>
<evidence type="ECO:0000256" key="2">
    <source>
        <dbReference type="ARBA" id="ARBA00022692"/>
    </source>
</evidence>
<dbReference type="AlphaFoldDB" id="A0A4R0JUK5"/>
<protein>
    <submittedName>
        <fullName evidence="9">ABC transporter ATP-binding protein</fullName>
    </submittedName>
</protein>
<evidence type="ECO:0000259" key="8">
    <source>
        <dbReference type="PROSITE" id="PS50893"/>
    </source>
</evidence>
<comment type="subcellular location">
    <subcellularLocation>
        <location evidence="1">Cell membrane</location>
        <topology evidence="1">Multi-pass membrane protein</topology>
    </subcellularLocation>
</comment>
<evidence type="ECO:0000256" key="5">
    <source>
        <dbReference type="ARBA" id="ARBA00022989"/>
    </source>
</evidence>
<dbReference type="OrthoDB" id="9806127at2"/>
<organism evidence="9 10">
    <name type="scientific">Kribbella capetownensis</name>
    <dbReference type="NCBI Taxonomy" id="1572659"/>
    <lineage>
        <taxon>Bacteria</taxon>
        <taxon>Bacillati</taxon>
        <taxon>Actinomycetota</taxon>
        <taxon>Actinomycetes</taxon>
        <taxon>Propionibacteriales</taxon>
        <taxon>Kribbellaceae</taxon>
        <taxon>Kribbella</taxon>
    </lineage>
</organism>